<keyword evidence="1" id="KW-1133">Transmembrane helix</keyword>
<proteinExistence type="predicted"/>
<protein>
    <submittedName>
        <fullName evidence="2">Unannotated protein</fullName>
    </submittedName>
</protein>
<feature type="transmembrane region" description="Helical" evidence="1">
    <location>
        <begin position="36"/>
        <end position="56"/>
    </location>
</feature>
<dbReference type="AlphaFoldDB" id="A0A6J6IPE2"/>
<reference evidence="2" key="1">
    <citation type="submission" date="2020-05" db="EMBL/GenBank/DDBJ databases">
        <authorList>
            <person name="Chiriac C."/>
            <person name="Salcher M."/>
            <person name="Ghai R."/>
            <person name="Kavagutti S V."/>
        </authorList>
    </citation>
    <scope>NUCLEOTIDE SEQUENCE</scope>
</reference>
<keyword evidence="1" id="KW-0812">Transmembrane</keyword>
<evidence type="ECO:0000256" key="1">
    <source>
        <dbReference type="SAM" id="Phobius"/>
    </source>
</evidence>
<sequence>MNKAKAGAFLLGAITLIYLFLMTNQAITLIQLDAPIAKVMGVALFGLPAVGVWAIIRELRFGLQVESLSKRIREEGAWPSFDLELRPSGRPVRASAQQVFTEYAALAEKNPDDWHSWFNLSLAYDAAGDSRRARAAMRTAVRQQAASQSS</sequence>
<accession>A0A6J6IPE2</accession>
<dbReference type="EMBL" id="CAEZVN010000011">
    <property type="protein sequence ID" value="CAB4626366.1"/>
    <property type="molecule type" value="Genomic_DNA"/>
</dbReference>
<name>A0A6J6IPE2_9ZZZZ</name>
<organism evidence="2">
    <name type="scientific">freshwater metagenome</name>
    <dbReference type="NCBI Taxonomy" id="449393"/>
    <lineage>
        <taxon>unclassified sequences</taxon>
        <taxon>metagenomes</taxon>
        <taxon>ecological metagenomes</taxon>
    </lineage>
</organism>
<evidence type="ECO:0000313" key="2">
    <source>
        <dbReference type="EMBL" id="CAB4626366.1"/>
    </source>
</evidence>
<dbReference type="InterPro" id="IPR011990">
    <property type="entry name" value="TPR-like_helical_dom_sf"/>
</dbReference>
<keyword evidence="1" id="KW-0472">Membrane</keyword>
<dbReference type="SUPFAM" id="SSF48452">
    <property type="entry name" value="TPR-like"/>
    <property type="match status" value="1"/>
</dbReference>
<gene>
    <name evidence="2" type="ORF">UFOPK2001_00243</name>
</gene>